<evidence type="ECO:0000259" key="10">
    <source>
        <dbReference type="Pfam" id="PF04290"/>
    </source>
</evidence>
<feature type="transmembrane region" description="Helical" evidence="9">
    <location>
        <begin position="21"/>
        <end position="43"/>
    </location>
</feature>
<evidence type="ECO:0000256" key="3">
    <source>
        <dbReference type="ARBA" id="ARBA00022475"/>
    </source>
</evidence>
<evidence type="ECO:0000256" key="6">
    <source>
        <dbReference type="ARBA" id="ARBA00022989"/>
    </source>
</evidence>
<keyword evidence="6 9" id="KW-1133">Transmembrane helix</keyword>
<keyword evidence="3" id="KW-1003">Cell membrane</keyword>
<reference evidence="12" key="1">
    <citation type="submission" date="2016-10" db="EMBL/GenBank/DDBJ databases">
        <authorList>
            <person name="Varghese N."/>
            <person name="Submissions S."/>
        </authorList>
    </citation>
    <scope>NUCLEOTIDE SEQUENCE [LARGE SCALE GENOMIC DNA]</scope>
    <source>
        <strain evidence="12">930I</strain>
    </source>
</reference>
<evidence type="ECO:0000256" key="4">
    <source>
        <dbReference type="ARBA" id="ARBA00022519"/>
    </source>
</evidence>
<dbReference type="Pfam" id="PF04290">
    <property type="entry name" value="DctQ"/>
    <property type="match status" value="1"/>
</dbReference>
<feature type="transmembrane region" description="Helical" evidence="9">
    <location>
        <begin position="133"/>
        <end position="155"/>
    </location>
</feature>
<keyword evidence="7 9" id="KW-0472">Membrane</keyword>
<feature type="transmembrane region" description="Helical" evidence="9">
    <location>
        <begin position="93"/>
        <end position="113"/>
    </location>
</feature>
<dbReference type="RefSeq" id="WP_245689298.1">
    <property type="nucleotide sequence ID" value="NZ_FNCV01000003.1"/>
</dbReference>
<name>A0A1G7XZ80_9PROT</name>
<dbReference type="EMBL" id="FNCV01000003">
    <property type="protein sequence ID" value="SDG89522.1"/>
    <property type="molecule type" value="Genomic_DNA"/>
</dbReference>
<feature type="domain" description="Tripartite ATP-independent periplasmic transporters DctQ component" evidence="10">
    <location>
        <begin position="29"/>
        <end position="160"/>
    </location>
</feature>
<dbReference type="GO" id="GO:0005886">
    <property type="term" value="C:plasma membrane"/>
    <property type="evidence" value="ECO:0007669"/>
    <property type="project" value="UniProtKB-SubCell"/>
</dbReference>
<keyword evidence="4 9" id="KW-0997">Cell inner membrane</keyword>
<comment type="function">
    <text evidence="9">Part of the tripartite ATP-independent periplasmic (TRAP) transport system.</text>
</comment>
<dbReference type="AlphaFoldDB" id="A0A1G7XZ80"/>
<evidence type="ECO:0000256" key="8">
    <source>
        <dbReference type="ARBA" id="ARBA00038436"/>
    </source>
</evidence>
<sequence length="187" mass="20571">MTPLSRFALAVDRTNLWIGRTVAWLALIMVLVQFAVVVLRYIFGLGFIWAQESIVYMHGLIFMVGAGFTLLTEGHVRVDVFYRTASPRFKAMVDLFGALAFLIPFCALIAWVSYPYVANSWRVFEGSKETSGIQAVFLLKTVILVFAGLVVLQALSMVARAGLRLAGVTVPSVTGDDDGNDDGEDDR</sequence>
<feature type="transmembrane region" description="Helical" evidence="9">
    <location>
        <begin position="55"/>
        <end position="72"/>
    </location>
</feature>
<organism evidence="11 12">
    <name type="scientific">Roseospirillum parvum</name>
    <dbReference type="NCBI Taxonomy" id="83401"/>
    <lineage>
        <taxon>Bacteria</taxon>
        <taxon>Pseudomonadati</taxon>
        <taxon>Pseudomonadota</taxon>
        <taxon>Alphaproteobacteria</taxon>
        <taxon>Rhodospirillales</taxon>
        <taxon>Rhodospirillaceae</taxon>
        <taxon>Roseospirillum</taxon>
    </lineage>
</organism>
<dbReference type="GO" id="GO:0022857">
    <property type="term" value="F:transmembrane transporter activity"/>
    <property type="evidence" value="ECO:0007669"/>
    <property type="project" value="UniProtKB-UniRule"/>
</dbReference>
<evidence type="ECO:0000256" key="2">
    <source>
        <dbReference type="ARBA" id="ARBA00022448"/>
    </source>
</evidence>
<keyword evidence="2 9" id="KW-0813">Transport</keyword>
<gene>
    <name evidence="11" type="ORF">SAMN05421742_103145</name>
</gene>
<dbReference type="PANTHER" id="PTHR35011">
    <property type="entry name" value="2,3-DIKETO-L-GULONATE TRAP TRANSPORTER SMALL PERMEASE PROTEIN YIAM"/>
    <property type="match status" value="1"/>
</dbReference>
<dbReference type="InterPro" id="IPR007387">
    <property type="entry name" value="TRAP_DctQ"/>
</dbReference>
<accession>A0A1G7XZ80</accession>
<evidence type="ECO:0000256" key="9">
    <source>
        <dbReference type="RuleBase" id="RU369079"/>
    </source>
</evidence>
<comment type="subunit">
    <text evidence="9">The complex comprises the extracytoplasmic solute receptor protein and the two transmembrane proteins.</text>
</comment>
<evidence type="ECO:0000256" key="7">
    <source>
        <dbReference type="ARBA" id="ARBA00023136"/>
    </source>
</evidence>
<comment type="subcellular location">
    <subcellularLocation>
        <location evidence="1 9">Cell inner membrane</location>
        <topology evidence="1 9">Multi-pass membrane protein</topology>
    </subcellularLocation>
</comment>
<dbReference type="Proteomes" id="UP000217076">
    <property type="component" value="Unassembled WGS sequence"/>
</dbReference>
<dbReference type="InterPro" id="IPR055348">
    <property type="entry name" value="DctQ"/>
</dbReference>
<protein>
    <recommendedName>
        <fullName evidence="9">TRAP transporter small permease protein</fullName>
    </recommendedName>
</protein>
<evidence type="ECO:0000313" key="11">
    <source>
        <dbReference type="EMBL" id="SDG89522.1"/>
    </source>
</evidence>
<comment type="similarity">
    <text evidence="8 9">Belongs to the TRAP transporter small permease family.</text>
</comment>
<dbReference type="PANTHER" id="PTHR35011:SF4">
    <property type="entry name" value="SLL1102 PROTEIN"/>
    <property type="match status" value="1"/>
</dbReference>
<keyword evidence="12" id="KW-1185">Reference proteome</keyword>
<keyword evidence="5 9" id="KW-0812">Transmembrane</keyword>
<dbReference type="STRING" id="83401.SAMN05421742_103145"/>
<evidence type="ECO:0000313" key="12">
    <source>
        <dbReference type="Proteomes" id="UP000217076"/>
    </source>
</evidence>
<evidence type="ECO:0000256" key="1">
    <source>
        <dbReference type="ARBA" id="ARBA00004429"/>
    </source>
</evidence>
<proteinExistence type="inferred from homology"/>
<evidence type="ECO:0000256" key="5">
    <source>
        <dbReference type="ARBA" id="ARBA00022692"/>
    </source>
</evidence>